<evidence type="ECO:0000256" key="1">
    <source>
        <dbReference type="ARBA" id="ARBA00023015"/>
    </source>
</evidence>
<dbReference type="PROSITE" id="PS50977">
    <property type="entry name" value="HTH_TETR_2"/>
    <property type="match status" value="1"/>
</dbReference>
<gene>
    <name evidence="6" type="ORF">A7979_10800</name>
</gene>
<comment type="caution">
    <text evidence="6">The sequence shown here is derived from an EMBL/GenBank/DDBJ whole genome shotgun (WGS) entry which is preliminary data.</text>
</comment>
<dbReference type="EMBL" id="LXWF01000009">
    <property type="protein sequence ID" value="ORC22580.1"/>
    <property type="molecule type" value="Genomic_DNA"/>
</dbReference>
<dbReference type="PANTHER" id="PTHR30055">
    <property type="entry name" value="HTH-TYPE TRANSCRIPTIONAL REGULATOR RUTR"/>
    <property type="match status" value="1"/>
</dbReference>
<dbReference type="PRINTS" id="PR00455">
    <property type="entry name" value="HTHTETR"/>
</dbReference>
<dbReference type="OrthoDB" id="4709704at2"/>
<accession>A0A1Y1RRH9</accession>
<dbReference type="InterPro" id="IPR050109">
    <property type="entry name" value="HTH-type_TetR-like_transc_reg"/>
</dbReference>
<dbReference type="InterPro" id="IPR023772">
    <property type="entry name" value="DNA-bd_HTH_TetR-type_CS"/>
</dbReference>
<name>A0A1Y1RRH9_9MICC</name>
<keyword evidence="3" id="KW-0804">Transcription</keyword>
<feature type="DNA-binding region" description="H-T-H motif" evidence="4">
    <location>
        <begin position="37"/>
        <end position="56"/>
    </location>
</feature>
<dbReference type="Gene3D" id="1.10.357.10">
    <property type="entry name" value="Tetracycline Repressor, domain 2"/>
    <property type="match status" value="1"/>
</dbReference>
<dbReference type="SUPFAM" id="SSF48498">
    <property type="entry name" value="Tetracyclin repressor-like, C-terminal domain"/>
    <property type="match status" value="1"/>
</dbReference>
<feature type="domain" description="HTH tetR-type" evidence="5">
    <location>
        <begin position="14"/>
        <end position="74"/>
    </location>
</feature>
<keyword evidence="1" id="KW-0805">Transcription regulation</keyword>
<dbReference type="PROSITE" id="PS01081">
    <property type="entry name" value="HTH_TETR_1"/>
    <property type="match status" value="1"/>
</dbReference>
<dbReference type="AlphaFoldDB" id="A0A1Y1RRH9"/>
<evidence type="ECO:0000313" key="7">
    <source>
        <dbReference type="Proteomes" id="UP000192359"/>
    </source>
</evidence>
<evidence type="ECO:0000256" key="4">
    <source>
        <dbReference type="PROSITE-ProRule" id="PRU00335"/>
    </source>
</evidence>
<dbReference type="Pfam" id="PF00440">
    <property type="entry name" value="TetR_N"/>
    <property type="match status" value="1"/>
</dbReference>
<proteinExistence type="predicted"/>
<evidence type="ECO:0000259" key="5">
    <source>
        <dbReference type="PROSITE" id="PS50977"/>
    </source>
</evidence>
<evidence type="ECO:0000313" key="6">
    <source>
        <dbReference type="EMBL" id="ORC22580.1"/>
    </source>
</evidence>
<reference evidence="6 7" key="1">
    <citation type="submission" date="2016-05" db="EMBL/GenBank/DDBJ databases">
        <title>Draft genome sequence of a porcine commensal Rothia nasimurium.</title>
        <authorList>
            <person name="Gaiser R.A."/>
            <person name="Van Baarlen P."/>
            <person name="Wells J.M."/>
        </authorList>
    </citation>
    <scope>NUCLEOTIDE SEQUENCE [LARGE SCALE GENOMIC DNA]</scope>
    <source>
        <strain evidence="6 7">PT-32</strain>
    </source>
</reference>
<dbReference type="GO" id="GO:0000976">
    <property type="term" value="F:transcription cis-regulatory region binding"/>
    <property type="evidence" value="ECO:0007669"/>
    <property type="project" value="TreeGrafter"/>
</dbReference>
<keyword evidence="7" id="KW-1185">Reference proteome</keyword>
<evidence type="ECO:0000256" key="3">
    <source>
        <dbReference type="ARBA" id="ARBA00023163"/>
    </source>
</evidence>
<keyword evidence="2 4" id="KW-0238">DNA-binding</keyword>
<dbReference type="SUPFAM" id="SSF46689">
    <property type="entry name" value="Homeodomain-like"/>
    <property type="match status" value="1"/>
</dbReference>
<dbReference type="InterPro" id="IPR001647">
    <property type="entry name" value="HTH_TetR"/>
</dbReference>
<dbReference type="InterPro" id="IPR009057">
    <property type="entry name" value="Homeodomain-like_sf"/>
</dbReference>
<dbReference type="RefSeq" id="WP_083090957.1">
    <property type="nucleotide sequence ID" value="NZ_LXWF01000009.1"/>
</dbReference>
<dbReference type="Proteomes" id="UP000192359">
    <property type="component" value="Unassembled WGS sequence"/>
</dbReference>
<protein>
    <submittedName>
        <fullName evidence="6">TetR family transcriptional regulator</fullName>
    </submittedName>
</protein>
<dbReference type="InterPro" id="IPR036271">
    <property type="entry name" value="Tet_transcr_reg_TetR-rel_C_sf"/>
</dbReference>
<dbReference type="GO" id="GO:0003700">
    <property type="term" value="F:DNA-binding transcription factor activity"/>
    <property type="evidence" value="ECO:0007669"/>
    <property type="project" value="TreeGrafter"/>
</dbReference>
<evidence type="ECO:0000256" key="2">
    <source>
        <dbReference type="ARBA" id="ARBA00023125"/>
    </source>
</evidence>
<organism evidence="6 7">
    <name type="scientific">Rothia nasimurium</name>
    <dbReference type="NCBI Taxonomy" id="85336"/>
    <lineage>
        <taxon>Bacteria</taxon>
        <taxon>Bacillati</taxon>
        <taxon>Actinomycetota</taxon>
        <taxon>Actinomycetes</taxon>
        <taxon>Micrococcales</taxon>
        <taxon>Micrococcaceae</taxon>
        <taxon>Rothia</taxon>
    </lineage>
</organism>
<dbReference type="PANTHER" id="PTHR30055:SF234">
    <property type="entry name" value="HTH-TYPE TRANSCRIPTIONAL REGULATOR BETI"/>
    <property type="match status" value="1"/>
</dbReference>
<sequence>MPRITAATNAAQRENTRRAILDSFGRLLYERGLPGLTMTHVAKTAGIGRTAVYNYFADMGELLIAYALDETERFLAELRSALTDVENPIDQLAIYVRLQIEDLSRRHMPPGPAMRSVLSPEAFAKLGAHVRELQMVLAGILSAAIERGFIPANNIQELAQLVHGSLSSSADRTEGANSAEARERHIESTIRFIQLGLGARFDEDGRPVRLDGTPDVHLVAAS</sequence>